<accession>A0AB33L1E9</accession>
<dbReference type="InterPro" id="IPR050789">
    <property type="entry name" value="Diverse_Enzym_Activities"/>
</dbReference>
<dbReference type="InterPro" id="IPR012338">
    <property type="entry name" value="Beta-lactam/transpept-like"/>
</dbReference>
<dbReference type="SUPFAM" id="SSF54427">
    <property type="entry name" value="NTF2-like"/>
    <property type="match status" value="1"/>
</dbReference>
<dbReference type="Gene3D" id="3.40.710.10">
    <property type="entry name" value="DD-peptidase/beta-lactamase superfamily"/>
    <property type="match status" value="1"/>
</dbReference>
<evidence type="ECO:0000259" key="2">
    <source>
        <dbReference type="Pfam" id="PF00144"/>
    </source>
</evidence>
<dbReference type="InterPro" id="IPR001466">
    <property type="entry name" value="Beta-lactam-related"/>
</dbReference>
<dbReference type="AlphaFoldDB" id="A0AB33L1E9"/>
<feature type="chain" id="PRO_5044207016" description="Beta-lactamase-related domain-containing protein" evidence="1">
    <location>
        <begin position="22"/>
        <end position="503"/>
    </location>
</feature>
<dbReference type="PANTHER" id="PTHR43283">
    <property type="entry name" value="BETA-LACTAMASE-RELATED"/>
    <property type="match status" value="1"/>
</dbReference>
<sequence>MKTYKLIFAVLLILTAKNSVAQVANNSNLFIELKKADSLIFNEGFNKCNYSALKKVLHKDLEFFHDQNGTQNLEQFYKSFSNSICSNPNFKPIRKLVDETQKVFPLKNNGEIYGAIQAGEHIFYIKEPNKKLYATERGKFTHTWVLESGQWKVKRILSYEHKPPTKDYGVKFNADYAYKLFDNDKEIEKLLERHKIPSIAIGLIKNGKIQQIRTFGNKTAKQPISNNSIYKVASLTKPITAFVVLKLIDEGKWNLDEPVSKYFIDKDIKNSKYLDKLTTRHILSHQSGFPNWRYLTDSKKLHFQFEPGTKWQYSGEGLEYLRKAIEKKFKRPFEDIAKEKLFNPLGMNNTHFYWTNEIDENQYAVEHNENGKPIHYEKYSVANASANLLTTVEDYSKFLEYILNGADLSKKTYNEFLKVQANEKDGIDWSLGMQMLSDLPNNETAFMHTGGDYGTKTIALLLNNSKQGLVLFSNSENGMVLWQKIISEYFGAVGEEIVRRNLE</sequence>
<dbReference type="SUPFAM" id="SSF56601">
    <property type="entry name" value="beta-lactamase/transpeptidase-like"/>
    <property type="match status" value="1"/>
</dbReference>
<protein>
    <recommendedName>
        <fullName evidence="2">Beta-lactamase-related domain-containing protein</fullName>
    </recommendedName>
</protein>
<dbReference type="InterPro" id="IPR032710">
    <property type="entry name" value="NTF2-like_dom_sf"/>
</dbReference>
<gene>
    <name evidence="3" type="ORF">Pbs1_10950</name>
</gene>
<evidence type="ECO:0000256" key="1">
    <source>
        <dbReference type="SAM" id="SignalP"/>
    </source>
</evidence>
<dbReference type="Pfam" id="PF00144">
    <property type="entry name" value="Beta-lactamase"/>
    <property type="match status" value="1"/>
</dbReference>
<proteinExistence type="predicted"/>
<evidence type="ECO:0000313" key="3">
    <source>
        <dbReference type="EMBL" id="BFP67752.1"/>
    </source>
</evidence>
<dbReference type="Gene3D" id="3.10.450.50">
    <property type="match status" value="1"/>
</dbReference>
<feature type="signal peptide" evidence="1">
    <location>
        <begin position="1"/>
        <end position="21"/>
    </location>
</feature>
<organism evidence="3">
    <name type="scientific">Tenacibaculum sp. Pbs-1</name>
    <dbReference type="NCBI Taxonomy" id="3238748"/>
    <lineage>
        <taxon>Bacteria</taxon>
        <taxon>Pseudomonadati</taxon>
        <taxon>Bacteroidota</taxon>
        <taxon>Flavobacteriia</taxon>
        <taxon>Flavobacteriales</taxon>
        <taxon>Flavobacteriaceae</taxon>
        <taxon>Tenacibaculum</taxon>
    </lineage>
</organism>
<dbReference type="PANTHER" id="PTHR43283:SF18">
    <property type="match status" value="1"/>
</dbReference>
<feature type="domain" description="Beta-lactamase-related" evidence="2">
    <location>
        <begin position="184"/>
        <end position="478"/>
    </location>
</feature>
<name>A0AB33L1E9_9FLAO</name>
<keyword evidence="1" id="KW-0732">Signal</keyword>
<dbReference type="EMBL" id="AP035888">
    <property type="protein sequence ID" value="BFP67752.1"/>
    <property type="molecule type" value="Genomic_DNA"/>
</dbReference>
<reference evidence="3" key="1">
    <citation type="submission" date="2024-08" db="EMBL/GenBank/DDBJ databases">
        <title>Whole genome sequence of Tenacibaculum sp. strain pbs-1 associated with black-spot shell disease in Akoya pearl oysters.</title>
        <authorList>
            <person name="Sakatoku A."/>
            <person name="Suzuki T."/>
            <person name="Hatano K."/>
            <person name="Seki M."/>
            <person name="Tanaka D."/>
            <person name="Nakamura S."/>
            <person name="Suzuki N."/>
            <person name="Isshiki T."/>
        </authorList>
    </citation>
    <scope>NUCLEOTIDE SEQUENCE</scope>
    <source>
        <strain evidence="3">Pbs-1</strain>
    </source>
</reference>